<keyword evidence="4 7" id="KW-0732">Signal</keyword>
<evidence type="ECO:0000256" key="2">
    <source>
        <dbReference type="ARBA" id="ARBA00007951"/>
    </source>
</evidence>
<proteinExistence type="inferred from homology"/>
<keyword evidence="10" id="KW-1185">Reference proteome</keyword>
<evidence type="ECO:0000313" key="9">
    <source>
        <dbReference type="EMBL" id="MFD2964494.1"/>
    </source>
</evidence>
<evidence type="ECO:0000313" key="10">
    <source>
        <dbReference type="Proteomes" id="UP001597560"/>
    </source>
</evidence>
<dbReference type="Gene3D" id="3.20.20.80">
    <property type="entry name" value="Glycosidases"/>
    <property type="match status" value="1"/>
</dbReference>
<protein>
    <recommendedName>
        <fullName evidence="3">alpha-L-fucosidase</fullName>
        <ecNumber evidence="3">3.2.1.51</ecNumber>
    </recommendedName>
</protein>
<keyword evidence="5" id="KW-0378">Hydrolase</keyword>
<dbReference type="PANTHER" id="PTHR10030:SF37">
    <property type="entry name" value="ALPHA-L-FUCOSIDASE-RELATED"/>
    <property type="match status" value="1"/>
</dbReference>
<sequence length="456" mass="52255">MLFSKLRLKCFYLSFAIFHILLCANAQQKDNKPERVAWFQDLAFGMFIHWNVDVSLGGVISHSLAGASDDYVNRYIEELPHFFNPKEFNPDEWAMMAKLAGMRYVVFTAKHHAGFCMFDTKTTPFNVMNTPYKGDITKQLIDAFRKQGIAIGIYFSPEDFYFLHRQKLPLGRLQHPMHYPANNKALFDYDKAQLKELLTHYGNIDILFIDGPGDGLREYAWSINPDLVITRDLMKTPEQRIPDVPLPRPWEACYTMGTDWQYKATNDPQKSGTEIINMLIEIRAKGGNFLLNVGPKPNGSMQIEQENLLREIALWNFANSESIYEVKPLPIVRDGNIWFIQANNNKAIYAFVTRKEPSDWAYGTRRNFLLPYIIGSEQTKVSILGYKSELVEYQEGLSAKTIASTSPAGLAVSAVNGQRFYTNNQWPNPVVLKIEYAQFKEPQNSKVERSELEGAK</sequence>
<keyword evidence="6" id="KW-0326">Glycosidase</keyword>
<reference evidence="10" key="1">
    <citation type="journal article" date="2019" name="Int. J. Syst. Evol. Microbiol.">
        <title>The Global Catalogue of Microorganisms (GCM) 10K type strain sequencing project: providing services to taxonomists for standard genome sequencing and annotation.</title>
        <authorList>
            <consortium name="The Broad Institute Genomics Platform"/>
            <consortium name="The Broad Institute Genome Sequencing Center for Infectious Disease"/>
            <person name="Wu L."/>
            <person name="Ma J."/>
        </authorList>
    </citation>
    <scope>NUCLEOTIDE SEQUENCE [LARGE SCALE GENOMIC DNA]</scope>
    <source>
        <strain evidence="10">KCTC 23098</strain>
    </source>
</reference>
<dbReference type="SMART" id="SM00812">
    <property type="entry name" value="Alpha_L_fucos"/>
    <property type="match status" value="1"/>
</dbReference>
<dbReference type="SUPFAM" id="SSF51445">
    <property type="entry name" value="(Trans)glycosidases"/>
    <property type="match status" value="1"/>
</dbReference>
<evidence type="ECO:0000256" key="6">
    <source>
        <dbReference type="ARBA" id="ARBA00023295"/>
    </source>
</evidence>
<comment type="function">
    <text evidence="1">Alpha-L-fucosidase is responsible for hydrolyzing the alpha-1,6-linked fucose joined to the reducing-end N-acetylglucosamine of the carbohydrate moieties of glycoproteins.</text>
</comment>
<dbReference type="Pfam" id="PF01120">
    <property type="entry name" value="Alpha_L_fucos"/>
    <property type="match status" value="1"/>
</dbReference>
<evidence type="ECO:0000256" key="1">
    <source>
        <dbReference type="ARBA" id="ARBA00004071"/>
    </source>
</evidence>
<dbReference type="Proteomes" id="UP001597560">
    <property type="component" value="Unassembled WGS sequence"/>
</dbReference>
<comment type="caution">
    <text evidence="9">The sequence shown here is derived from an EMBL/GenBank/DDBJ whole genome shotgun (WGS) entry which is preliminary data.</text>
</comment>
<evidence type="ECO:0000259" key="8">
    <source>
        <dbReference type="Pfam" id="PF01120"/>
    </source>
</evidence>
<gene>
    <name evidence="9" type="ORF">ACFS6J_22025</name>
</gene>
<dbReference type="RefSeq" id="WP_377612706.1">
    <property type="nucleotide sequence ID" value="NZ_JBHUPA010000016.1"/>
</dbReference>
<dbReference type="InterPro" id="IPR017853">
    <property type="entry name" value="GH"/>
</dbReference>
<organism evidence="9 10">
    <name type="scientific">Olivibacter jilunii</name>
    <dbReference type="NCBI Taxonomy" id="985016"/>
    <lineage>
        <taxon>Bacteria</taxon>
        <taxon>Pseudomonadati</taxon>
        <taxon>Bacteroidota</taxon>
        <taxon>Sphingobacteriia</taxon>
        <taxon>Sphingobacteriales</taxon>
        <taxon>Sphingobacteriaceae</taxon>
        <taxon>Olivibacter</taxon>
    </lineage>
</organism>
<evidence type="ECO:0000256" key="3">
    <source>
        <dbReference type="ARBA" id="ARBA00012662"/>
    </source>
</evidence>
<feature type="chain" id="PRO_5046362443" description="alpha-L-fucosidase" evidence="7">
    <location>
        <begin position="29"/>
        <end position="456"/>
    </location>
</feature>
<dbReference type="EC" id="3.2.1.51" evidence="3"/>
<dbReference type="PANTHER" id="PTHR10030">
    <property type="entry name" value="ALPHA-L-FUCOSIDASE"/>
    <property type="match status" value="1"/>
</dbReference>
<feature type="domain" description="Glycoside hydrolase family 29 N-terminal" evidence="8">
    <location>
        <begin position="31"/>
        <end position="320"/>
    </location>
</feature>
<evidence type="ECO:0000256" key="7">
    <source>
        <dbReference type="SAM" id="SignalP"/>
    </source>
</evidence>
<feature type="signal peptide" evidence="7">
    <location>
        <begin position="1"/>
        <end position="28"/>
    </location>
</feature>
<evidence type="ECO:0000256" key="5">
    <source>
        <dbReference type="ARBA" id="ARBA00022801"/>
    </source>
</evidence>
<accession>A0ABW6B7N5</accession>
<dbReference type="InterPro" id="IPR057739">
    <property type="entry name" value="Glyco_hydro_29_N"/>
</dbReference>
<dbReference type="EMBL" id="JBHUPA010000016">
    <property type="protein sequence ID" value="MFD2964494.1"/>
    <property type="molecule type" value="Genomic_DNA"/>
</dbReference>
<name>A0ABW6B7N5_9SPHI</name>
<evidence type="ECO:0000256" key="4">
    <source>
        <dbReference type="ARBA" id="ARBA00022729"/>
    </source>
</evidence>
<dbReference type="PRINTS" id="PR00741">
    <property type="entry name" value="GLHYDRLASE29"/>
</dbReference>
<dbReference type="InterPro" id="IPR000933">
    <property type="entry name" value="Glyco_hydro_29"/>
</dbReference>
<comment type="similarity">
    <text evidence="2">Belongs to the glycosyl hydrolase 29 family.</text>
</comment>
<dbReference type="InterPro" id="IPR016286">
    <property type="entry name" value="FUC_metazoa-typ"/>
</dbReference>